<dbReference type="Pfam" id="PF00132">
    <property type="entry name" value="Hexapep"/>
    <property type="match status" value="1"/>
</dbReference>
<proteinExistence type="inferred from homology"/>
<dbReference type="CDD" id="cd04647">
    <property type="entry name" value="LbH_MAT_like"/>
    <property type="match status" value="1"/>
</dbReference>
<evidence type="ECO:0000256" key="3">
    <source>
        <dbReference type="ARBA" id="ARBA00022737"/>
    </source>
</evidence>
<dbReference type="AlphaFoldDB" id="A0A9E8NIX6"/>
<keyword evidence="3" id="KW-0677">Repeat</keyword>
<dbReference type="PANTHER" id="PTHR23416:SF23">
    <property type="entry name" value="ACETYLTRANSFERASE C18B11.09C-RELATED"/>
    <property type="match status" value="1"/>
</dbReference>
<comment type="similarity">
    <text evidence="1">Belongs to the transferase hexapeptide repeat family.</text>
</comment>
<dbReference type="InterPro" id="IPR051159">
    <property type="entry name" value="Hexapeptide_acetyltransf"/>
</dbReference>
<evidence type="ECO:0000313" key="5">
    <source>
        <dbReference type="EMBL" id="WAC15521.1"/>
    </source>
</evidence>
<name>A0A9E8NIX6_9BACT</name>
<dbReference type="SUPFAM" id="SSF51161">
    <property type="entry name" value="Trimeric LpxA-like enzymes"/>
    <property type="match status" value="1"/>
</dbReference>
<dbReference type="Gene3D" id="2.160.10.10">
    <property type="entry name" value="Hexapeptide repeat proteins"/>
    <property type="match status" value="1"/>
</dbReference>
<dbReference type="InterPro" id="IPR011004">
    <property type="entry name" value="Trimer_LpxA-like_sf"/>
</dbReference>
<evidence type="ECO:0000256" key="4">
    <source>
        <dbReference type="ARBA" id="ARBA00023315"/>
    </source>
</evidence>
<dbReference type="EMBL" id="CP112998">
    <property type="protein sequence ID" value="WAC15521.1"/>
    <property type="molecule type" value="Genomic_DNA"/>
</dbReference>
<reference evidence="5" key="1">
    <citation type="submission" date="2022-11" db="EMBL/GenBank/DDBJ databases">
        <title>Dyadobacter pollutisoli sp. nov., isolated from plastic dumped soil.</title>
        <authorList>
            <person name="Kim J.M."/>
            <person name="Kim K.R."/>
            <person name="Lee J.K."/>
            <person name="Hao L."/>
            <person name="Jeon C.O."/>
        </authorList>
    </citation>
    <scope>NUCLEOTIDE SEQUENCE</scope>
    <source>
        <strain evidence="5">U1</strain>
    </source>
</reference>
<dbReference type="GO" id="GO:0005829">
    <property type="term" value="C:cytosol"/>
    <property type="evidence" value="ECO:0007669"/>
    <property type="project" value="TreeGrafter"/>
</dbReference>
<dbReference type="KEGG" id="dpf:ON006_29850"/>
<dbReference type="Proteomes" id="UP001164653">
    <property type="component" value="Chromosome"/>
</dbReference>
<evidence type="ECO:0000256" key="1">
    <source>
        <dbReference type="ARBA" id="ARBA00007274"/>
    </source>
</evidence>
<dbReference type="Pfam" id="PF14602">
    <property type="entry name" value="Hexapep_2"/>
    <property type="match status" value="1"/>
</dbReference>
<evidence type="ECO:0000313" key="6">
    <source>
        <dbReference type="Proteomes" id="UP001164653"/>
    </source>
</evidence>
<protein>
    <submittedName>
        <fullName evidence="5">Acyltransferase</fullName>
    </submittedName>
</protein>
<keyword evidence="6" id="KW-1185">Reference proteome</keyword>
<dbReference type="InterPro" id="IPR001451">
    <property type="entry name" value="Hexapep"/>
</dbReference>
<sequence>MQPDGIKLFFHTKREERNYVTIGKKCIINADFIFETEKGKITIGDNVHIGNASFICRTSISIGNDVTMAWGITLYDHNSHSIHWEERMNDNNQCYKDLTESHNNILNKDWTNVVQKPIQIGNKVWIGFDATILKGVTIGEGAVVGAKSVVTKDVPAWAVVAGNPARIIKFLNK</sequence>
<organism evidence="5 6">
    <name type="scientific">Dyadobacter pollutisoli</name>
    <dbReference type="NCBI Taxonomy" id="2910158"/>
    <lineage>
        <taxon>Bacteria</taxon>
        <taxon>Pseudomonadati</taxon>
        <taxon>Bacteroidota</taxon>
        <taxon>Cytophagia</taxon>
        <taxon>Cytophagales</taxon>
        <taxon>Spirosomataceae</taxon>
        <taxon>Dyadobacter</taxon>
    </lineage>
</organism>
<keyword evidence="4 5" id="KW-0012">Acyltransferase</keyword>
<dbReference type="InterPro" id="IPR018357">
    <property type="entry name" value="Hexapep_transf_CS"/>
</dbReference>
<dbReference type="PROSITE" id="PS00101">
    <property type="entry name" value="HEXAPEP_TRANSFERASES"/>
    <property type="match status" value="1"/>
</dbReference>
<evidence type="ECO:0000256" key="2">
    <source>
        <dbReference type="ARBA" id="ARBA00022679"/>
    </source>
</evidence>
<gene>
    <name evidence="5" type="ORF">ON006_29850</name>
</gene>
<dbReference type="GO" id="GO:0008374">
    <property type="term" value="F:O-acyltransferase activity"/>
    <property type="evidence" value="ECO:0007669"/>
    <property type="project" value="TreeGrafter"/>
</dbReference>
<keyword evidence="2" id="KW-0808">Transferase</keyword>
<dbReference type="PANTHER" id="PTHR23416">
    <property type="entry name" value="SIALIC ACID SYNTHASE-RELATED"/>
    <property type="match status" value="1"/>
</dbReference>
<accession>A0A9E8NIX6</accession>